<dbReference type="SUPFAM" id="SSF52141">
    <property type="entry name" value="Uracil-DNA glycosylase-like"/>
    <property type="match status" value="1"/>
</dbReference>
<reference evidence="9" key="2">
    <citation type="submission" date="2008-08" db="EMBL/GenBank/DDBJ databases">
        <authorList>
            <consortium name="Diatom Consortium"/>
            <person name="Grigoriev I."/>
            <person name="Grimwood J."/>
            <person name="Kuo A."/>
            <person name="Otillar R.P."/>
            <person name="Salamov A."/>
            <person name="Detter J.C."/>
            <person name="Lindquist E."/>
            <person name="Shapiro H."/>
            <person name="Lucas S."/>
            <person name="Glavina del Rio T."/>
            <person name="Pitluck S."/>
            <person name="Rokhsar D."/>
            <person name="Bowler C."/>
        </authorList>
    </citation>
    <scope>GENOME REANNOTATION</scope>
    <source>
        <strain evidence="9">CCAP 1055/1</strain>
    </source>
</reference>
<feature type="domain" description="Uracil-DNA glycosylase-like" evidence="7">
    <location>
        <begin position="42"/>
        <end position="216"/>
    </location>
</feature>
<keyword evidence="9" id="KW-1185">Reference proteome</keyword>
<dbReference type="eggNOG" id="KOG2994">
    <property type="taxonomic scope" value="Eukaryota"/>
</dbReference>
<evidence type="ECO:0000256" key="3">
    <source>
        <dbReference type="ARBA" id="ARBA00022801"/>
    </source>
</evidence>
<gene>
    <name evidence="8" type="ORF">PHATRDRAFT_8763</name>
</gene>
<organism evidence="8 9">
    <name type="scientific">Phaeodactylum tricornutum (strain CCAP 1055/1)</name>
    <dbReference type="NCBI Taxonomy" id="556484"/>
    <lineage>
        <taxon>Eukaryota</taxon>
        <taxon>Sar</taxon>
        <taxon>Stramenopiles</taxon>
        <taxon>Ochrophyta</taxon>
        <taxon>Bacillariophyta</taxon>
        <taxon>Bacillariophyceae</taxon>
        <taxon>Bacillariophycidae</taxon>
        <taxon>Naviculales</taxon>
        <taxon>Phaeodactylaceae</taxon>
        <taxon>Phaeodactylum</taxon>
    </lineage>
</organism>
<name>B7FQS1_PHATC</name>
<evidence type="ECO:0000313" key="8">
    <source>
        <dbReference type="EMBL" id="EEC51918.1"/>
    </source>
</evidence>
<proteinExistence type="inferred from homology"/>
<dbReference type="GO" id="GO:0004844">
    <property type="term" value="F:uracil DNA N-glycosylase activity"/>
    <property type="evidence" value="ECO:0007669"/>
    <property type="project" value="UniProtKB-UniRule"/>
</dbReference>
<dbReference type="InterPro" id="IPR018085">
    <property type="entry name" value="Ura-DNA_Glyclase_AS"/>
</dbReference>
<evidence type="ECO:0000259" key="7">
    <source>
        <dbReference type="SMART" id="SM00986"/>
    </source>
</evidence>
<dbReference type="Proteomes" id="UP000000759">
    <property type="component" value="Chromosome 1"/>
</dbReference>
<dbReference type="AlphaFoldDB" id="B7FQS1"/>
<comment type="similarity">
    <text evidence="1 6">Belongs to the uracil-DNA glycosylase (UDG) superfamily. UNG family.</text>
</comment>
<dbReference type="CDD" id="cd10027">
    <property type="entry name" value="UDG-F1-like"/>
    <property type="match status" value="1"/>
</dbReference>
<dbReference type="HOGENOM" id="CLU_032162_3_0_1"/>
<dbReference type="STRING" id="556484.B7FQS1"/>
<reference evidence="8 9" key="1">
    <citation type="journal article" date="2008" name="Nature">
        <title>The Phaeodactylum genome reveals the evolutionary history of diatom genomes.</title>
        <authorList>
            <person name="Bowler C."/>
            <person name="Allen A.E."/>
            <person name="Badger J.H."/>
            <person name="Grimwood J."/>
            <person name="Jabbari K."/>
            <person name="Kuo A."/>
            <person name="Maheswari U."/>
            <person name="Martens C."/>
            <person name="Maumus F."/>
            <person name="Otillar R.P."/>
            <person name="Rayko E."/>
            <person name="Salamov A."/>
            <person name="Vandepoele K."/>
            <person name="Beszteri B."/>
            <person name="Gruber A."/>
            <person name="Heijde M."/>
            <person name="Katinka M."/>
            <person name="Mock T."/>
            <person name="Valentin K."/>
            <person name="Verret F."/>
            <person name="Berges J.A."/>
            <person name="Brownlee C."/>
            <person name="Cadoret J.P."/>
            <person name="Chiovitti A."/>
            <person name="Choi C.J."/>
            <person name="Coesel S."/>
            <person name="De Martino A."/>
            <person name="Detter J.C."/>
            <person name="Durkin C."/>
            <person name="Falciatore A."/>
            <person name="Fournet J."/>
            <person name="Haruta M."/>
            <person name="Huysman M.J."/>
            <person name="Jenkins B.D."/>
            <person name="Jiroutova K."/>
            <person name="Jorgensen R.E."/>
            <person name="Joubert Y."/>
            <person name="Kaplan A."/>
            <person name="Kroger N."/>
            <person name="Kroth P.G."/>
            <person name="La Roche J."/>
            <person name="Lindquist E."/>
            <person name="Lommer M."/>
            <person name="Martin-Jezequel V."/>
            <person name="Lopez P.J."/>
            <person name="Lucas S."/>
            <person name="Mangogna M."/>
            <person name="McGinnis K."/>
            <person name="Medlin L.K."/>
            <person name="Montsant A."/>
            <person name="Oudot-Le Secq M.P."/>
            <person name="Napoli C."/>
            <person name="Obornik M."/>
            <person name="Parker M.S."/>
            <person name="Petit J.L."/>
            <person name="Porcel B.M."/>
            <person name="Poulsen N."/>
            <person name="Robison M."/>
            <person name="Rychlewski L."/>
            <person name="Rynearson T.A."/>
            <person name="Schmutz J."/>
            <person name="Shapiro H."/>
            <person name="Siaut M."/>
            <person name="Stanley M."/>
            <person name="Sussman M.R."/>
            <person name="Taylor A.R."/>
            <person name="Vardi A."/>
            <person name="von Dassow P."/>
            <person name="Vyverman W."/>
            <person name="Willis A."/>
            <person name="Wyrwicz L.S."/>
            <person name="Rokhsar D.S."/>
            <person name="Weissenbach J."/>
            <person name="Armbrust E.V."/>
            <person name="Green B.R."/>
            <person name="Van de Peer Y."/>
            <person name="Grigoriev I.V."/>
        </authorList>
    </citation>
    <scope>NUCLEOTIDE SEQUENCE [LARGE SCALE GENOMIC DNA]</scope>
    <source>
        <strain evidence="8 9">CCAP 1055/1</strain>
    </source>
</reference>
<evidence type="ECO:0000256" key="5">
    <source>
        <dbReference type="PROSITE-ProRule" id="PRU10072"/>
    </source>
</evidence>
<dbReference type="GO" id="GO:0005739">
    <property type="term" value="C:mitochondrion"/>
    <property type="evidence" value="ECO:0007669"/>
    <property type="project" value="TreeGrafter"/>
</dbReference>
<dbReference type="PANTHER" id="PTHR11264">
    <property type="entry name" value="URACIL-DNA GLYCOSYLASE"/>
    <property type="match status" value="1"/>
</dbReference>
<dbReference type="OrthoDB" id="10031947at2759"/>
<dbReference type="PaxDb" id="2850-Phatr8763"/>
<dbReference type="SMART" id="SM00987">
    <property type="entry name" value="UreE_C"/>
    <property type="match status" value="1"/>
</dbReference>
<dbReference type="NCBIfam" id="NF003588">
    <property type="entry name" value="PRK05254.1-1"/>
    <property type="match status" value="1"/>
</dbReference>
<dbReference type="EMBL" id="CM000605">
    <property type="protein sequence ID" value="EEC51918.1"/>
    <property type="molecule type" value="Genomic_DNA"/>
</dbReference>
<evidence type="ECO:0000313" key="9">
    <source>
        <dbReference type="Proteomes" id="UP000000759"/>
    </source>
</evidence>
<keyword evidence="2 6" id="KW-0227">DNA damage</keyword>
<dbReference type="InterPro" id="IPR005122">
    <property type="entry name" value="Uracil-DNA_glycosylase-like"/>
</dbReference>
<evidence type="ECO:0000256" key="4">
    <source>
        <dbReference type="ARBA" id="ARBA00023204"/>
    </source>
</evidence>
<dbReference type="GO" id="GO:0005634">
    <property type="term" value="C:nucleus"/>
    <property type="evidence" value="ECO:0007669"/>
    <property type="project" value="TreeGrafter"/>
</dbReference>
<comment type="catalytic activity">
    <reaction evidence="6">
        <text>Hydrolyzes single-stranded DNA or mismatched double-stranded DNA and polynucleotides, releasing free uracil.</text>
        <dbReference type="EC" id="3.2.2.27"/>
    </reaction>
</comment>
<evidence type="ECO:0000256" key="1">
    <source>
        <dbReference type="ARBA" id="ARBA00008184"/>
    </source>
</evidence>
<dbReference type="GeneID" id="7196748"/>
<sequence length="230" mass="25447">WRKELARHLDSASFASLASFVAKERLVNTVYPPVADTWSALNLTPLDQVRVVIIGQDPYHGPGQAHGLCFSVLPGQAIPPSLKNVYRELNEDSQIKFLMPRHGHLIRWAKQGVLMLNACMSVRRGEANSHQKKGWENLTDEIVRAVDRQSKKSGQRVVFLLWGKPATAKAQALIGSNSSVNRHVVICTSHPSPLGARKTNQPFLGSKCFSRCNQALTEMGCGAIDWNVDD</sequence>
<dbReference type="SMART" id="SM00986">
    <property type="entry name" value="UDG"/>
    <property type="match status" value="1"/>
</dbReference>
<dbReference type="NCBIfam" id="TIGR00628">
    <property type="entry name" value="ung"/>
    <property type="match status" value="1"/>
</dbReference>
<keyword evidence="4 6" id="KW-0234">DNA repair</keyword>
<accession>B7FQS1</accession>
<dbReference type="PROSITE" id="PS00130">
    <property type="entry name" value="U_DNA_GLYCOSYLASE"/>
    <property type="match status" value="1"/>
</dbReference>
<evidence type="ECO:0000256" key="2">
    <source>
        <dbReference type="ARBA" id="ARBA00022763"/>
    </source>
</evidence>
<dbReference type="NCBIfam" id="NF003592">
    <property type="entry name" value="PRK05254.1-5"/>
    <property type="match status" value="1"/>
</dbReference>
<dbReference type="InterPro" id="IPR036895">
    <property type="entry name" value="Uracil-DNA_glycosylase-like_sf"/>
</dbReference>
<evidence type="ECO:0000256" key="6">
    <source>
        <dbReference type="RuleBase" id="RU003780"/>
    </source>
</evidence>
<dbReference type="EC" id="3.2.2.27" evidence="6"/>
<dbReference type="Gene3D" id="3.40.470.10">
    <property type="entry name" value="Uracil-DNA glycosylase-like domain"/>
    <property type="match status" value="1"/>
</dbReference>
<dbReference type="PANTHER" id="PTHR11264:SF0">
    <property type="entry name" value="URACIL-DNA GLYCOSYLASE"/>
    <property type="match status" value="1"/>
</dbReference>
<dbReference type="NCBIfam" id="NF003589">
    <property type="entry name" value="PRK05254.1-2"/>
    <property type="match status" value="1"/>
</dbReference>
<dbReference type="FunCoup" id="B7FQS1">
    <property type="interactions" value="110"/>
</dbReference>
<feature type="active site" description="Proton acceptor" evidence="5">
    <location>
        <position position="57"/>
    </location>
</feature>
<dbReference type="HAMAP" id="MF_00148">
    <property type="entry name" value="UDG"/>
    <property type="match status" value="1"/>
</dbReference>
<comment type="function">
    <text evidence="6">Excises uracil residues from the DNA which can arise as a result of misincorporation of dUMP residues by DNA polymerase or due to deamination of cytosine.</text>
</comment>
<dbReference type="RefSeq" id="XP_002177455.1">
    <property type="nucleotide sequence ID" value="XM_002177419.1"/>
</dbReference>
<dbReference type="KEGG" id="pti:PHATRDRAFT_8763"/>
<protein>
    <recommendedName>
        <fullName evidence="6">Uracil-DNA glycosylase</fullName>
        <ecNumber evidence="6">3.2.2.27</ecNumber>
    </recommendedName>
</protein>
<keyword evidence="3 6" id="KW-0378">Hydrolase</keyword>
<dbReference type="InterPro" id="IPR002043">
    <property type="entry name" value="UDG_fam1"/>
</dbReference>
<dbReference type="GO" id="GO:0097510">
    <property type="term" value="P:base-excision repair, AP site formation via deaminated base removal"/>
    <property type="evidence" value="ECO:0007669"/>
    <property type="project" value="TreeGrafter"/>
</dbReference>
<dbReference type="Pfam" id="PF03167">
    <property type="entry name" value="UDG"/>
    <property type="match status" value="1"/>
</dbReference>
<dbReference type="InParanoid" id="B7FQS1"/>
<feature type="non-terminal residue" evidence="8">
    <location>
        <position position="1"/>
    </location>
</feature>